<dbReference type="OrthoDB" id="1401747at2"/>
<dbReference type="InterPro" id="IPR026444">
    <property type="entry name" value="Secre_tail"/>
</dbReference>
<gene>
    <name evidence="5" type="ORF">SAMN05421738_10443</name>
</gene>
<evidence type="ECO:0000259" key="3">
    <source>
        <dbReference type="Pfam" id="PF07675"/>
    </source>
</evidence>
<keyword evidence="1 2" id="KW-0732">Signal</keyword>
<feature type="domain" description="Secretion system C-terminal sorting" evidence="4">
    <location>
        <begin position="200"/>
        <end position="266"/>
    </location>
</feature>
<evidence type="ECO:0000259" key="4">
    <source>
        <dbReference type="Pfam" id="PF18962"/>
    </source>
</evidence>
<accession>A0A1I4UPY2</accession>
<name>A0A1I4UPY2_9FLAO</name>
<dbReference type="Pfam" id="PF18962">
    <property type="entry name" value="Por_Secre_tail"/>
    <property type="match status" value="1"/>
</dbReference>
<dbReference type="Pfam" id="PF07675">
    <property type="entry name" value="Cleaved_Adhesin"/>
    <property type="match status" value="1"/>
</dbReference>
<keyword evidence="6" id="KW-1185">Reference proteome</keyword>
<sequence length="268" mass="29937">MKKFLFSILTLSTLSTLSAQTVIWSDDFNDKDISDWTLIDADADGFNWYVVQMANTNLYPTPVLRSISWANKALKPNNYAITPKIDLSNYKQGEKITLKWKVSSIDKNSDKEQYTVCVSKSNVQADILASDVFFNEKSLDGVNVLTDRSLDVSKFAGESSVYITFRHHDVTDQFSIEIDDVSLVAGTLAVSEVNSKKISVYPNPITADFKIDLPATAKNIKVEVVDLTGKKVASFYKADSYNISNLPKGVYILKVKGDSEFTQKIIKK</sequence>
<feature type="signal peptide" evidence="2">
    <location>
        <begin position="1"/>
        <end position="19"/>
    </location>
</feature>
<dbReference type="Proteomes" id="UP000199149">
    <property type="component" value="Unassembled WGS sequence"/>
</dbReference>
<protein>
    <submittedName>
        <fullName evidence="5">Por secretion system C-terminal sorting domain-containing protein</fullName>
    </submittedName>
</protein>
<evidence type="ECO:0000256" key="1">
    <source>
        <dbReference type="ARBA" id="ARBA00022729"/>
    </source>
</evidence>
<proteinExistence type="predicted"/>
<dbReference type="STRING" id="684065.SAMN05421738_10443"/>
<dbReference type="NCBIfam" id="TIGR04183">
    <property type="entry name" value="Por_Secre_tail"/>
    <property type="match status" value="1"/>
</dbReference>
<dbReference type="RefSeq" id="WP_092906974.1">
    <property type="nucleotide sequence ID" value="NZ_FOUZ01000004.1"/>
</dbReference>
<evidence type="ECO:0000256" key="2">
    <source>
        <dbReference type="SAM" id="SignalP"/>
    </source>
</evidence>
<reference evidence="6" key="1">
    <citation type="submission" date="2016-10" db="EMBL/GenBank/DDBJ databases">
        <authorList>
            <person name="Varghese N."/>
            <person name="Submissions S."/>
        </authorList>
    </citation>
    <scope>NUCLEOTIDE SEQUENCE [LARGE SCALE GENOMIC DNA]</scope>
    <source>
        <strain evidence="6">XJ109</strain>
    </source>
</reference>
<organism evidence="5 6">
    <name type="scientific">Algoriella xinjiangensis</name>
    <dbReference type="NCBI Taxonomy" id="684065"/>
    <lineage>
        <taxon>Bacteria</taxon>
        <taxon>Pseudomonadati</taxon>
        <taxon>Bacteroidota</taxon>
        <taxon>Flavobacteriia</taxon>
        <taxon>Flavobacteriales</taxon>
        <taxon>Weeksellaceae</taxon>
        <taxon>Algoriella</taxon>
    </lineage>
</organism>
<evidence type="ECO:0000313" key="5">
    <source>
        <dbReference type="EMBL" id="SFM90965.1"/>
    </source>
</evidence>
<dbReference type="AlphaFoldDB" id="A0A1I4UPY2"/>
<dbReference type="InterPro" id="IPR011628">
    <property type="entry name" value="Cleaved_adhesin"/>
</dbReference>
<feature type="chain" id="PRO_5011464754" evidence="2">
    <location>
        <begin position="20"/>
        <end position="268"/>
    </location>
</feature>
<dbReference type="Gene3D" id="2.60.120.200">
    <property type="match status" value="1"/>
</dbReference>
<evidence type="ECO:0000313" key="6">
    <source>
        <dbReference type="Proteomes" id="UP000199149"/>
    </source>
</evidence>
<dbReference type="EMBL" id="FOUZ01000004">
    <property type="protein sequence ID" value="SFM90965.1"/>
    <property type="molecule type" value="Genomic_DNA"/>
</dbReference>
<feature type="domain" description="Cleaved adhesin" evidence="3">
    <location>
        <begin position="29"/>
        <end position="182"/>
    </location>
</feature>